<protein>
    <recommendedName>
        <fullName evidence="3">AIG1-type G domain-containing protein</fullName>
    </recommendedName>
</protein>
<accession>A0A397W416</accession>
<evidence type="ECO:0000313" key="5">
    <source>
        <dbReference type="Proteomes" id="UP000266673"/>
    </source>
</evidence>
<dbReference type="Gene3D" id="3.40.50.300">
    <property type="entry name" value="P-loop containing nucleotide triphosphate hydrolases"/>
    <property type="match status" value="1"/>
</dbReference>
<feature type="transmembrane region" description="Helical" evidence="2">
    <location>
        <begin position="109"/>
        <end position="130"/>
    </location>
</feature>
<keyword evidence="5" id="KW-1185">Reference proteome</keyword>
<dbReference type="GO" id="GO:0005525">
    <property type="term" value="F:GTP binding"/>
    <property type="evidence" value="ECO:0007669"/>
    <property type="project" value="InterPro"/>
</dbReference>
<reference evidence="4 5" key="1">
    <citation type="submission" date="2018-06" db="EMBL/GenBank/DDBJ databases">
        <title>Comparative genomics reveals the genomic features of Rhizophagus irregularis, R. cerebriforme, R. diaphanum and Gigaspora rosea, and their symbiotic lifestyle signature.</title>
        <authorList>
            <person name="Morin E."/>
            <person name="San Clemente H."/>
            <person name="Chen E.C.H."/>
            <person name="De La Providencia I."/>
            <person name="Hainaut M."/>
            <person name="Kuo A."/>
            <person name="Kohler A."/>
            <person name="Murat C."/>
            <person name="Tang N."/>
            <person name="Roy S."/>
            <person name="Loubradou J."/>
            <person name="Henrissat B."/>
            <person name="Grigoriev I.V."/>
            <person name="Corradi N."/>
            <person name="Roux C."/>
            <person name="Martin F.M."/>
        </authorList>
    </citation>
    <scope>NUCLEOTIDE SEQUENCE [LARGE SCALE GENOMIC DNA]</scope>
    <source>
        <strain evidence="4 5">DAOM 194757</strain>
    </source>
</reference>
<dbReference type="OrthoDB" id="8954335at2759"/>
<organism evidence="4 5">
    <name type="scientific">Gigaspora rosea</name>
    <dbReference type="NCBI Taxonomy" id="44941"/>
    <lineage>
        <taxon>Eukaryota</taxon>
        <taxon>Fungi</taxon>
        <taxon>Fungi incertae sedis</taxon>
        <taxon>Mucoromycota</taxon>
        <taxon>Glomeromycotina</taxon>
        <taxon>Glomeromycetes</taxon>
        <taxon>Diversisporales</taxon>
        <taxon>Gigasporaceae</taxon>
        <taxon>Gigaspora</taxon>
    </lineage>
</organism>
<keyword evidence="1" id="KW-0547">Nucleotide-binding</keyword>
<keyword evidence="2" id="KW-1133">Transmembrane helix</keyword>
<keyword evidence="2" id="KW-0812">Transmembrane</keyword>
<dbReference type="InterPro" id="IPR006703">
    <property type="entry name" value="G_AIG1"/>
</dbReference>
<evidence type="ECO:0000259" key="3">
    <source>
        <dbReference type="Pfam" id="PF04548"/>
    </source>
</evidence>
<evidence type="ECO:0000313" key="4">
    <source>
        <dbReference type="EMBL" id="RIB28317.1"/>
    </source>
</evidence>
<evidence type="ECO:0000256" key="2">
    <source>
        <dbReference type="SAM" id="Phobius"/>
    </source>
</evidence>
<dbReference type="InterPro" id="IPR027417">
    <property type="entry name" value="P-loop_NTPase"/>
</dbReference>
<dbReference type="Proteomes" id="UP000266673">
    <property type="component" value="Unassembled WGS sequence"/>
</dbReference>
<dbReference type="Pfam" id="PF04548">
    <property type="entry name" value="AIG1"/>
    <property type="match status" value="1"/>
</dbReference>
<dbReference type="SUPFAM" id="SSF52540">
    <property type="entry name" value="P-loop containing nucleoside triphosphate hydrolases"/>
    <property type="match status" value="1"/>
</dbReference>
<feature type="domain" description="AIG1-type G" evidence="3">
    <location>
        <begin position="8"/>
        <end position="77"/>
    </location>
</feature>
<evidence type="ECO:0000256" key="1">
    <source>
        <dbReference type="ARBA" id="ARBA00022741"/>
    </source>
</evidence>
<gene>
    <name evidence="4" type="ORF">C2G38_2028629</name>
</gene>
<name>A0A397W416_9GLOM</name>
<dbReference type="AlphaFoldDB" id="A0A397W416"/>
<dbReference type="EMBL" id="QKWP01000069">
    <property type="protein sequence ID" value="RIB28317.1"/>
    <property type="molecule type" value="Genomic_DNA"/>
</dbReference>
<sequence length="292" mass="33050">MHIREEVKNILLIGSAGKGKSILANIVTGTNEFEESSSRIYGTNKPKSKEFEDEGIKYRIIDTLGISDSTIDYQRFKKIHYWTEKIIEIIENCKEEVKERMKQRSMINAIGNTFVLGGKAFIISGILFLLAFLPGAVMAACGLMGVVVSDATATINENKAHKKFDKYLTADKERSINLENLQLKLKEAVGKFEEIHSSFEDLEYKEKNIDRKKIGIIKNVLKKILGEGINADMSLEVDNKIDPSICQKAVKVVVEAFCKLVFSPLPLYYIQRDNKEIECRTSTQNMEKIIKS</sequence>
<keyword evidence="2" id="KW-0472">Membrane</keyword>
<comment type="caution">
    <text evidence="4">The sequence shown here is derived from an EMBL/GenBank/DDBJ whole genome shotgun (WGS) entry which is preliminary data.</text>
</comment>
<proteinExistence type="predicted"/>